<feature type="transmembrane region" description="Helical" evidence="9">
    <location>
        <begin position="41"/>
        <end position="60"/>
    </location>
</feature>
<feature type="transmembrane region" description="Helical" evidence="9">
    <location>
        <begin position="80"/>
        <end position="105"/>
    </location>
</feature>
<dbReference type="Pfam" id="PF03553">
    <property type="entry name" value="Na_H_antiporter"/>
    <property type="match status" value="1"/>
</dbReference>
<evidence type="ECO:0000256" key="1">
    <source>
        <dbReference type="ARBA" id="ARBA00004651"/>
    </source>
</evidence>
<dbReference type="GO" id="GO:0015297">
    <property type="term" value="F:antiporter activity"/>
    <property type="evidence" value="ECO:0007669"/>
    <property type="project" value="UniProtKB-KW"/>
</dbReference>
<dbReference type="PANTHER" id="PTHR33451:SF3">
    <property type="entry name" value="MALATE-2H(+)_NA(+)-LACTATE ANTIPORTER"/>
    <property type="match status" value="1"/>
</dbReference>
<organism evidence="11 12">
    <name type="scientific">Anoxynatronum buryatiense</name>
    <dbReference type="NCBI Taxonomy" id="489973"/>
    <lineage>
        <taxon>Bacteria</taxon>
        <taxon>Bacillati</taxon>
        <taxon>Bacillota</taxon>
        <taxon>Clostridia</taxon>
        <taxon>Eubacteriales</taxon>
        <taxon>Clostridiaceae</taxon>
        <taxon>Anoxynatronum</taxon>
    </lineage>
</organism>
<dbReference type="GO" id="GO:0005886">
    <property type="term" value="C:plasma membrane"/>
    <property type="evidence" value="ECO:0007669"/>
    <property type="project" value="UniProtKB-SubCell"/>
</dbReference>
<evidence type="ECO:0000256" key="9">
    <source>
        <dbReference type="SAM" id="Phobius"/>
    </source>
</evidence>
<keyword evidence="7 9" id="KW-0472">Membrane</keyword>
<feature type="transmembrane region" description="Helical" evidence="9">
    <location>
        <begin position="112"/>
        <end position="132"/>
    </location>
</feature>
<dbReference type="InterPro" id="IPR018461">
    <property type="entry name" value="Na/H_Antiport_NhaC-like_C"/>
</dbReference>
<feature type="transmembrane region" description="Helical" evidence="9">
    <location>
        <begin position="138"/>
        <end position="166"/>
    </location>
</feature>
<evidence type="ECO:0000256" key="4">
    <source>
        <dbReference type="ARBA" id="ARBA00022475"/>
    </source>
</evidence>
<evidence type="ECO:0000256" key="2">
    <source>
        <dbReference type="ARBA" id="ARBA00022448"/>
    </source>
</evidence>
<evidence type="ECO:0000256" key="5">
    <source>
        <dbReference type="ARBA" id="ARBA00022692"/>
    </source>
</evidence>
<keyword evidence="12" id="KW-1185">Reference proteome</keyword>
<sequence length="494" mass="52060">MNNKQLERKTPTFGQSIAPIVFMVLALTIGVGYLKFRTEPMLILSAFFAGAIAWRLGLSWQEMQEGIIEKISKALPATLILWSVGFLIGAFMFAGTVPMIIYYGVEIVNPRFLLVTAFLISAILSTVTGTSWGSAGTIGVALMGIAGGLGVSLPATAGAVVAGAYFGDKISPLSDTTNLAPIAAGSELYEHIKHMLYTTVPAALVSIVVYLIVGLRATGDVSTPEMVITLQDQLSSMFSWSPLLLLPVVLIIFGSLKKWPTIPTMLGTSLVTLVIGVAVQGFSFLNGFASLINGFNVSMTGFDGEVINEVTRLINRGGVASVTGTTVLIFSAMGFAGIISKAGMLDVVLNALLSRVKTNAGVILSTIASCFTVAFVTGSSYLSILIPGELFRDGYVKRNLHPKNLSRTLEDSGTVLVPLIPWSAAGAYMTATLGVPTIQYLPWAILNYMGIVFAIILAFTGIGIAPLNPDETKDIAKKASTSKAPTTDAAAAAE</sequence>
<keyword evidence="2" id="KW-0813">Transport</keyword>
<dbReference type="PANTHER" id="PTHR33451">
    <property type="entry name" value="MALATE-2H(+)/NA(+)-LACTATE ANTIPORTER"/>
    <property type="match status" value="1"/>
</dbReference>
<keyword evidence="6 9" id="KW-1133">Transmembrane helix</keyword>
<comment type="similarity">
    <text evidence="8">Belongs to the NhaC Na(+)/H(+) (TC 2.A.35) antiporter family.</text>
</comment>
<evidence type="ECO:0000256" key="7">
    <source>
        <dbReference type="ARBA" id="ARBA00023136"/>
    </source>
</evidence>
<name>A0AA45WV14_9CLOT</name>
<feature type="transmembrane region" description="Helical" evidence="9">
    <location>
        <begin position="268"/>
        <end position="292"/>
    </location>
</feature>
<dbReference type="InterPro" id="IPR052180">
    <property type="entry name" value="NhaC_Na-H+_Antiporter"/>
</dbReference>
<evidence type="ECO:0000313" key="12">
    <source>
        <dbReference type="Proteomes" id="UP001158066"/>
    </source>
</evidence>
<dbReference type="Proteomes" id="UP001158066">
    <property type="component" value="Unassembled WGS sequence"/>
</dbReference>
<protein>
    <submittedName>
        <fullName evidence="11">Transporter, NhaC family</fullName>
    </submittedName>
</protein>
<keyword evidence="5 9" id="KW-0812">Transmembrane</keyword>
<comment type="subcellular location">
    <subcellularLocation>
        <location evidence="1">Cell membrane</location>
        <topology evidence="1">Multi-pass membrane protein</topology>
    </subcellularLocation>
</comment>
<evidence type="ECO:0000256" key="6">
    <source>
        <dbReference type="ARBA" id="ARBA00022989"/>
    </source>
</evidence>
<dbReference type="EMBL" id="FXUF01000004">
    <property type="protein sequence ID" value="SMP51343.1"/>
    <property type="molecule type" value="Genomic_DNA"/>
</dbReference>
<evidence type="ECO:0000256" key="8">
    <source>
        <dbReference type="ARBA" id="ARBA00038435"/>
    </source>
</evidence>
<proteinExistence type="inferred from homology"/>
<feature type="transmembrane region" description="Helical" evidence="9">
    <location>
        <begin position="196"/>
        <end position="217"/>
    </location>
</feature>
<accession>A0AA45WV14</accession>
<dbReference type="AlphaFoldDB" id="A0AA45WV14"/>
<feature type="domain" description="Na+/H+ antiporter NhaC-like C-terminal" evidence="10">
    <location>
        <begin position="163"/>
        <end position="462"/>
    </location>
</feature>
<keyword evidence="4" id="KW-1003">Cell membrane</keyword>
<gene>
    <name evidence="11" type="ORF">SAMN06296020_10487</name>
</gene>
<evidence type="ECO:0000313" key="11">
    <source>
        <dbReference type="EMBL" id="SMP51343.1"/>
    </source>
</evidence>
<reference evidence="11" key="1">
    <citation type="submission" date="2017-05" db="EMBL/GenBank/DDBJ databases">
        <authorList>
            <person name="Varghese N."/>
            <person name="Submissions S."/>
        </authorList>
    </citation>
    <scope>NUCLEOTIDE SEQUENCE</scope>
    <source>
        <strain evidence="11">Su22</strain>
    </source>
</reference>
<feature type="transmembrane region" description="Helical" evidence="9">
    <location>
        <begin position="445"/>
        <end position="467"/>
    </location>
</feature>
<feature type="transmembrane region" description="Helical" evidence="9">
    <location>
        <begin position="318"/>
        <end position="339"/>
    </location>
</feature>
<feature type="transmembrane region" description="Helical" evidence="9">
    <location>
        <begin position="237"/>
        <end position="256"/>
    </location>
</feature>
<dbReference type="NCBIfam" id="TIGR00931">
    <property type="entry name" value="antiport_nhaC"/>
    <property type="match status" value="1"/>
</dbReference>
<comment type="caution">
    <text evidence="11">The sequence shown here is derived from an EMBL/GenBank/DDBJ whole genome shotgun (WGS) entry which is preliminary data.</text>
</comment>
<dbReference type="RefSeq" id="WP_283408763.1">
    <property type="nucleotide sequence ID" value="NZ_FXUF01000004.1"/>
</dbReference>
<dbReference type="InterPro" id="IPR004770">
    <property type="entry name" value="Na/H_antiport_NhaC"/>
</dbReference>
<evidence type="ECO:0000259" key="10">
    <source>
        <dbReference type="Pfam" id="PF03553"/>
    </source>
</evidence>
<feature type="transmembrane region" description="Helical" evidence="9">
    <location>
        <begin position="360"/>
        <end position="386"/>
    </location>
</feature>
<evidence type="ECO:0000256" key="3">
    <source>
        <dbReference type="ARBA" id="ARBA00022449"/>
    </source>
</evidence>
<feature type="transmembrane region" description="Helical" evidence="9">
    <location>
        <begin position="12"/>
        <end position="34"/>
    </location>
</feature>
<keyword evidence="3" id="KW-0050">Antiport</keyword>